<reference evidence="4 7" key="1">
    <citation type="submission" date="2016-10" db="EMBL/GenBank/DDBJ databases">
        <title>Methanohalophilus halophilus.</title>
        <authorList>
            <person name="L'haridon S."/>
        </authorList>
    </citation>
    <scope>NUCLEOTIDE SEQUENCE [LARGE SCALE GENOMIC DNA]</scope>
    <source>
        <strain evidence="4 7">Z-7982</strain>
    </source>
</reference>
<evidence type="ECO:0000256" key="2">
    <source>
        <dbReference type="ARBA" id="ARBA00023277"/>
    </source>
</evidence>
<dbReference type="Proteomes" id="UP000186879">
    <property type="component" value="Chromosome"/>
</dbReference>
<dbReference type="InterPro" id="IPR004300">
    <property type="entry name" value="Glyco_hydro_57_N"/>
</dbReference>
<dbReference type="Pfam" id="PF03065">
    <property type="entry name" value="Glyco_hydro_57"/>
    <property type="match status" value="1"/>
</dbReference>
<reference evidence="6 8" key="2">
    <citation type="submission" date="2016-10" db="EMBL/GenBank/DDBJ databases">
        <authorList>
            <person name="de Groot N.N."/>
        </authorList>
    </citation>
    <scope>NUCLEOTIDE SEQUENCE [LARGE SCALE GENOMIC DNA]</scope>
    <source>
        <strain evidence="6 8">Z-7982</strain>
    </source>
</reference>
<dbReference type="PANTHER" id="PTHR36306">
    <property type="entry name" value="ALPHA-AMYLASE-RELATED-RELATED"/>
    <property type="match status" value="1"/>
</dbReference>
<dbReference type="EMBL" id="RJJG01000004">
    <property type="protein sequence ID" value="RNI09186.1"/>
    <property type="molecule type" value="Genomic_DNA"/>
</dbReference>
<feature type="domain" description="Glycoside hydrolase family 57 N-terminal" evidence="3">
    <location>
        <begin position="8"/>
        <end position="279"/>
    </location>
</feature>
<proteinExistence type="inferred from homology"/>
<dbReference type="Gene3D" id="3.20.110.20">
    <property type="match status" value="1"/>
</dbReference>
<dbReference type="SUPFAM" id="SSF88713">
    <property type="entry name" value="Glycoside hydrolase/deacetylase"/>
    <property type="match status" value="1"/>
</dbReference>
<keyword evidence="2" id="KW-0119">Carbohydrate metabolism</keyword>
<evidence type="ECO:0000313" key="9">
    <source>
        <dbReference type="Proteomes" id="UP000267921"/>
    </source>
</evidence>
<dbReference type="KEGG" id="mhaz:BHR79_09735"/>
<dbReference type="EMBL" id="CP017921">
    <property type="protein sequence ID" value="APH39989.1"/>
    <property type="molecule type" value="Genomic_DNA"/>
</dbReference>
<dbReference type="OrthoDB" id="64936at2157"/>
<protein>
    <submittedName>
        <fullName evidence="4">Alpha-amlyase</fullName>
    </submittedName>
    <submittedName>
        <fullName evidence="6">Alpha-amylase</fullName>
    </submittedName>
</protein>
<sequence length="376" mass="43799">MKAVCLCCEVHVPYDVKWYWPEEGYSKVEFENYFDQYKIYSRFEKFVPHILSINEALLESMDRGASYTFDISGIFLDQCRLHPAVIDSFRDLKNRGAELACSPYFHSVASLFPDKMELREQVKMHRMKLKELFKYEPKTFINSELLLAKDISPIISQMGFKCYISEGSENLLGKKEPVYVYVNDMPTLLRHIDLSEDIEDRFSDTEWVCYPLIADKFASWIANMDGDVVTLFFNYGSLIKHHKKQDNIIRFLIELPKSLQKHGIEMILPETAVDTFGHEPLETLKTNATSRYGLHNLVGNHIQHLYLYELIDIGKMLHEIRDSPGYHDLVYVYRCLQQSEILLEMGPENTHLGAERAVNVFSVISDLKRAILEEKK</sequence>
<keyword evidence="7" id="KW-1185">Reference proteome</keyword>
<dbReference type="InterPro" id="IPR052046">
    <property type="entry name" value="GH57_Enzymes"/>
</dbReference>
<gene>
    <name evidence="4" type="ORF">BHR79_09735</name>
    <name evidence="5" type="ORF">EFE40_05525</name>
    <name evidence="6" type="ORF">SAMN04515625_0866</name>
</gene>
<dbReference type="Proteomes" id="UP000267921">
    <property type="component" value="Unassembled WGS sequence"/>
</dbReference>
<dbReference type="GO" id="GO:0005975">
    <property type="term" value="P:carbohydrate metabolic process"/>
    <property type="evidence" value="ECO:0007669"/>
    <property type="project" value="InterPro"/>
</dbReference>
<dbReference type="AlphaFoldDB" id="A0A1L3Q539"/>
<evidence type="ECO:0000313" key="5">
    <source>
        <dbReference type="EMBL" id="RNI09186.1"/>
    </source>
</evidence>
<dbReference type="GeneID" id="30584053"/>
<evidence type="ECO:0000313" key="6">
    <source>
        <dbReference type="EMBL" id="SDW37914.1"/>
    </source>
</evidence>
<dbReference type="Proteomes" id="UP000198669">
    <property type="component" value="Unassembled WGS sequence"/>
</dbReference>
<evidence type="ECO:0000256" key="1">
    <source>
        <dbReference type="ARBA" id="ARBA00006821"/>
    </source>
</evidence>
<dbReference type="PANTHER" id="PTHR36306:SF1">
    <property type="entry name" value="ALPHA-AMYLASE-RELATED"/>
    <property type="match status" value="1"/>
</dbReference>
<evidence type="ECO:0000313" key="4">
    <source>
        <dbReference type="EMBL" id="APH39989.1"/>
    </source>
</evidence>
<dbReference type="InterPro" id="IPR011330">
    <property type="entry name" value="Glyco_hydro/deAcase_b/a-brl"/>
</dbReference>
<dbReference type="EMBL" id="FNMU01000002">
    <property type="protein sequence ID" value="SDW37914.1"/>
    <property type="molecule type" value="Genomic_DNA"/>
</dbReference>
<comment type="similarity">
    <text evidence="1">Belongs to the glycosyl hydrolase 57 family.</text>
</comment>
<evidence type="ECO:0000313" key="7">
    <source>
        <dbReference type="Proteomes" id="UP000186879"/>
    </source>
</evidence>
<dbReference type="STRING" id="2177.BHR79_09735"/>
<organism evidence="4 7">
    <name type="scientific">Methanohalophilus halophilus</name>
    <dbReference type="NCBI Taxonomy" id="2177"/>
    <lineage>
        <taxon>Archaea</taxon>
        <taxon>Methanobacteriati</taxon>
        <taxon>Methanobacteriota</taxon>
        <taxon>Stenosarchaea group</taxon>
        <taxon>Methanomicrobia</taxon>
        <taxon>Methanosarcinales</taxon>
        <taxon>Methanosarcinaceae</taxon>
        <taxon>Methanohalophilus</taxon>
    </lineage>
</organism>
<evidence type="ECO:0000259" key="3">
    <source>
        <dbReference type="Pfam" id="PF03065"/>
    </source>
</evidence>
<dbReference type="GO" id="GO:0016829">
    <property type="term" value="F:lyase activity"/>
    <property type="evidence" value="ECO:0007669"/>
    <property type="project" value="UniProtKB-KW"/>
</dbReference>
<reference evidence="5 9" key="3">
    <citation type="submission" date="2018-10" db="EMBL/GenBank/DDBJ databases">
        <title>Cultivation of a novel Methanohalophilus strain from Kebrit Deep of the Red Sea and a genomic comparison of members of the genus Methanohalophilus.</title>
        <authorList>
            <person name="Guan Y."/>
            <person name="Ngugi D.K."/>
            <person name="Stingl U."/>
        </authorList>
    </citation>
    <scope>NUCLEOTIDE SEQUENCE [LARGE SCALE GENOMIC DNA]</scope>
    <source>
        <strain evidence="5 9">DSM 3094</strain>
    </source>
</reference>
<evidence type="ECO:0000313" key="8">
    <source>
        <dbReference type="Proteomes" id="UP000198669"/>
    </source>
</evidence>
<accession>A0A1L3Q539</accession>
<dbReference type="CDD" id="cd10795">
    <property type="entry name" value="GH57N_MJA1_like"/>
    <property type="match status" value="1"/>
</dbReference>
<dbReference type="RefSeq" id="WP_072562387.1">
    <property type="nucleotide sequence ID" value="NZ_CP017921.1"/>
</dbReference>
<keyword evidence="4" id="KW-0456">Lyase</keyword>
<name>A0A1L3Q539_9EURY</name>